<dbReference type="GO" id="GO:0090063">
    <property type="term" value="P:positive regulation of microtubule nucleation"/>
    <property type="evidence" value="ECO:0007669"/>
    <property type="project" value="TreeGrafter"/>
</dbReference>
<dbReference type="OrthoDB" id="10255000at2759"/>
<evidence type="ECO:0000256" key="3">
    <source>
        <dbReference type="SAM" id="Coils"/>
    </source>
</evidence>
<feature type="region of interest" description="Disordered" evidence="4">
    <location>
        <begin position="1240"/>
        <end position="1266"/>
    </location>
</feature>
<dbReference type="GO" id="GO:0060090">
    <property type="term" value="F:molecular adaptor activity"/>
    <property type="evidence" value="ECO:0007669"/>
    <property type="project" value="TreeGrafter"/>
</dbReference>
<comment type="subcellular location">
    <subcellularLocation>
        <location evidence="1">Cytoplasm</location>
    </subcellularLocation>
</comment>
<gene>
    <name evidence="6" type="ORF">C0Q70_17807</name>
</gene>
<feature type="region of interest" description="Disordered" evidence="4">
    <location>
        <begin position="1302"/>
        <end position="1339"/>
    </location>
</feature>
<feature type="compositionally biased region" description="Basic and acidic residues" evidence="4">
    <location>
        <begin position="263"/>
        <end position="282"/>
    </location>
</feature>
<feature type="region of interest" description="Disordered" evidence="4">
    <location>
        <begin position="1505"/>
        <end position="1533"/>
    </location>
</feature>
<keyword evidence="2" id="KW-0963">Cytoplasm</keyword>
<comment type="caution">
    <text evidence="6">The sequence shown here is derived from an EMBL/GenBank/DDBJ whole genome shotgun (WGS) entry which is preliminary data.</text>
</comment>
<feature type="coiled-coil region" evidence="3">
    <location>
        <begin position="684"/>
        <end position="821"/>
    </location>
</feature>
<feature type="region of interest" description="Disordered" evidence="4">
    <location>
        <begin position="1"/>
        <end position="20"/>
    </location>
</feature>
<evidence type="ECO:0000256" key="1">
    <source>
        <dbReference type="ARBA" id="ARBA00004496"/>
    </source>
</evidence>
<dbReference type="Proteomes" id="UP000245119">
    <property type="component" value="Linkage Group LG11"/>
</dbReference>
<feature type="coiled-coil region" evidence="3">
    <location>
        <begin position="1760"/>
        <end position="2177"/>
    </location>
</feature>
<dbReference type="Pfam" id="PF07989">
    <property type="entry name" value="Cnn_1N"/>
    <property type="match status" value="1"/>
</dbReference>
<dbReference type="PANTHER" id="PTHR46501:SF10">
    <property type="entry name" value="CENTROSOMIN"/>
    <property type="match status" value="1"/>
</dbReference>
<dbReference type="GO" id="GO:0005813">
    <property type="term" value="C:centrosome"/>
    <property type="evidence" value="ECO:0007669"/>
    <property type="project" value="TreeGrafter"/>
</dbReference>
<name>A0A2T7NLG0_POMCA</name>
<dbReference type="PANTHER" id="PTHR46501">
    <property type="entry name" value="MYOMEGALIN"/>
    <property type="match status" value="1"/>
</dbReference>
<dbReference type="Gene3D" id="1.10.287.1490">
    <property type="match status" value="1"/>
</dbReference>
<evidence type="ECO:0000313" key="7">
    <source>
        <dbReference type="Proteomes" id="UP000245119"/>
    </source>
</evidence>
<feature type="region of interest" description="Disordered" evidence="4">
    <location>
        <begin position="2240"/>
        <end position="2299"/>
    </location>
</feature>
<feature type="compositionally biased region" description="Polar residues" evidence="4">
    <location>
        <begin position="1248"/>
        <end position="1259"/>
    </location>
</feature>
<evidence type="ECO:0000259" key="5">
    <source>
        <dbReference type="Pfam" id="PF07989"/>
    </source>
</evidence>
<sequence length="2544" mass="287247">MELTRGFDPTLPLDFNGSTNPLDLPDVTIDGSIGDHPPSRAASASPGLVPMLAKTSSGRMSPVRGRTMKEYDQQIAELKKENFSLKLRIYFLEERMEQKFGSTEDTFKTNIELKVAVQSLKQELADKQELLRKASQAMEALTSGQQSDLETMRQNLEAQHKKYTENLKSDLQQAIQEAERSREEAENANKHMNDLEIKLSDLERQVQQELFKSKKLEDAVQLKERDVADLQSELEEREQAFVSLKMALKEAEEEKQQALARAEQAEKAVQRKDRDVEDQVQDQQEKLHQLEAKIMELQEILTNRDSRIEELETEMRAKDKNLKEASSRADELAEAMEQEREYSRRRDLTIQGLVNELSKVKEKLSKCEATLKAMRADLHEAEMNKHQHQGEALDDAMQENTRLQLQLTEANAKTEEMIKSLGKKEGELAGFREQLDLANQALRRSEEALESLQQQLEQERGEAKGKLDIQAKQHQKLLEEYTRQLESKDSLMAQMTQQLRAKDKQLASLMDLLTDDSSKNQTELFKRLVNDLDKSASTLQVDLNKKQEDLEEMEQKLEDTRRALKDKGNELRQAAHKLQQHQDELEMLQHKNAESGEAIAHLTASLSKAQRALEESIDKHAGALQEKEKIIQQLQTALQQRDETIKEFSLQSPSIDRCEEYLHKHLLEKDRKIEELKADHVQAAVRHEQGLHLLRNRLEEKDNEIQALNSKHRKEMLNYDHEIKSLMAQLGQMELQVAELQAGTRLAEEQQQETLKRLQRMMREKDKTIEALVDSVEEKERLLRRSQQNLTEDAKAQIAEVESLQAENRRLRQQLDERSEYGGCESHDNYISKDSQYSSQHEKVIYTCNSPLHSDNKELVSLLRDQLNEMQRLGLLLQDHKIVLTDLTEKCSSDGVGPSSSASALRNELSASKLLQQHLYETLERSQQLHHSLLGYTVRQTDNTVSDGKGELESIIACSAASCASSSSTASHHADQSMNRSSKFSEKSLFEMQGAVSLATQTSPRRMQQVQKHVGGPAFSSFSLTEQHPNKTCYSAGDMVQESLDARSLSLTSLSSEQLAGMSAAVLRDLVSQLQEDLLEAAQRNTVLTSHFKALYGKDESCQGMVDADKNRNHEAVFTKPSPSNFQSQVESLKNELNLKDKETACLRQHLGLAQSRSGSAVDAIFPTQVSDLRAEIFSLRGHVKEMNKINELLRQQMCHCNGSHNATQVFSPELLTSMSHEIDCLYRQVHSLISLADREAPQHGPDSASNGEDTSSFHSLPVSPVLSHTTSSEACLHEVLPNQTLSAEGGCRCCDSFEKDGGRGRTRCANGAADNTFPETEESSSLLGPRLGKSKKGKTRIPVAQLPNLNLIVKESEQGASMATMTRKLQEAQERVKYLENRLAATESTVRLTSQRLRLCQSQVHSGNGAKGLPLTRSQSEICLLLDPFGIQSPPFSEKLTPTLVNRDSQNETGGHAISLNDSDGGMTIQEAMVQRIHNQQSEESDGRHAGMEDDAALQQEVRSNASNDAADGGCSSDSPHQNLGSEAESDSIDCGEHFTDALEAEKDNNFKAKPLAVKGDFTHLSQQNASTLIYPRQLVQSDQTDLTLSSICAGERDYSMLAGELTYSSFSENILQLGPSHRAQDSAIGVSHLKVAKGNEAAKSSRVAKSLATACHLQLNSHAGDESRNESQLPVNLDASSLQAKVHFLTEMNTSLRDELKVYDRLCQSLGIQVSFTSSCVDPPTAGEANTDIELLKQHLVEIRRLRGILEQLDSDAYEDMQSTLLCKIQRVQELEAQLQKLREELLQKDNTIVQNSKTITEHENVFIKFRTTITQQESVIKETIVEMKKYEAEEKRLKEKIAVLEESSTRKDKEHEVTLTARNAQIGEVQRALKEAEKRIHLMQDQVAAGQQQLQAATTQLIIAKQHNQRFESQLKDSQNKCQEMEGQLKETQHKCQDMEGQLLESQRKHEELEQELKKVRDKAHAWELAVQDLQQQKVHLEEALGDLQRGREELEKQVMQATSAKKSEANKQRKRAEHLEECMKEHQQTLVQCEQKLKEAQESLHLSQAREQEAQATLQKCKAQEEETQATLKDMHQQISRLEAELREAEERASACQKVALHADSLVHSLENRVRDLEARVVESQEQARSSKEGTRDLQAVVEEQKGAVEKLKKELEQREAKLRKRDVQLKRLVPEYERIRAALSEVTEVNQTLRCEVRLYQDMQCQADDSSSQKELMRDLLQELTRTRKLVENIISRHRERGNMSPASTNGDAADGKPSPDVPHRTSSHSFEAQHGPISSSHTPPDKDSSASQRLKGFSTDSLFEDQNIDSPYQLKTVLTEESTAVSLGALSELDRFPGLGFSPKAFTEQKSPTALCPMGALEGYEKLKCENRELLGLLSAMQARVNHRLKTFSSVTMSESVEYSTLRELHLSTENMRLCAEEEARLLTKFWITQLPPVNSAGEFYDPKLTEENENLKIELQRQKHRHDMLIHTVNEHQERLHATNTMRKKWEATLYKQLSRTADTLEEAEGNFSTAGLVPQKRSSRKSQPKGGTKDRK</sequence>
<dbReference type="GO" id="GO:0005794">
    <property type="term" value="C:Golgi apparatus"/>
    <property type="evidence" value="ECO:0007669"/>
    <property type="project" value="TreeGrafter"/>
</dbReference>
<protein>
    <recommendedName>
        <fullName evidence="5">Centrosomin N-terminal motif 1 domain-containing protein</fullName>
    </recommendedName>
</protein>
<proteinExistence type="predicted"/>
<accession>A0A2T7NLG0</accession>
<feature type="coiled-coil region" evidence="3">
    <location>
        <begin position="1363"/>
        <end position="1390"/>
    </location>
</feature>
<dbReference type="GO" id="GO:1903358">
    <property type="term" value="P:regulation of Golgi organization"/>
    <property type="evidence" value="ECO:0007669"/>
    <property type="project" value="TreeGrafter"/>
</dbReference>
<reference evidence="6 7" key="1">
    <citation type="submission" date="2018-04" db="EMBL/GenBank/DDBJ databases">
        <title>The genome of golden apple snail Pomacea canaliculata provides insight into stress tolerance and invasive adaptation.</title>
        <authorList>
            <person name="Liu C."/>
            <person name="Liu B."/>
            <person name="Ren Y."/>
            <person name="Zhang Y."/>
            <person name="Wang H."/>
            <person name="Li S."/>
            <person name="Jiang F."/>
            <person name="Yin L."/>
            <person name="Zhang G."/>
            <person name="Qian W."/>
            <person name="Fan W."/>
        </authorList>
    </citation>
    <scope>NUCLEOTIDE SEQUENCE [LARGE SCALE GENOMIC DNA]</scope>
    <source>
        <strain evidence="6">SZHN2017</strain>
        <tissue evidence="6">Muscle</tissue>
    </source>
</reference>
<dbReference type="GO" id="GO:0007098">
    <property type="term" value="P:centrosome cycle"/>
    <property type="evidence" value="ECO:0007669"/>
    <property type="project" value="TreeGrafter"/>
</dbReference>
<organism evidence="6 7">
    <name type="scientific">Pomacea canaliculata</name>
    <name type="common">Golden apple snail</name>
    <dbReference type="NCBI Taxonomy" id="400727"/>
    <lineage>
        <taxon>Eukaryota</taxon>
        <taxon>Metazoa</taxon>
        <taxon>Spiralia</taxon>
        <taxon>Lophotrochozoa</taxon>
        <taxon>Mollusca</taxon>
        <taxon>Gastropoda</taxon>
        <taxon>Caenogastropoda</taxon>
        <taxon>Architaenioglossa</taxon>
        <taxon>Ampullarioidea</taxon>
        <taxon>Ampullariidae</taxon>
        <taxon>Pomacea</taxon>
    </lineage>
</organism>
<evidence type="ECO:0000313" key="6">
    <source>
        <dbReference type="EMBL" id="PVD22004.1"/>
    </source>
</evidence>
<dbReference type="InterPro" id="IPR012943">
    <property type="entry name" value="Cnn_1N"/>
</dbReference>
<feature type="region of interest" description="Disordered" evidence="4">
    <location>
        <begin position="257"/>
        <end position="282"/>
    </location>
</feature>
<feature type="coiled-coil region" evidence="3">
    <location>
        <begin position="536"/>
        <end position="647"/>
    </location>
</feature>
<dbReference type="SUPFAM" id="SSF57997">
    <property type="entry name" value="Tropomyosin"/>
    <property type="match status" value="1"/>
</dbReference>
<dbReference type="InterPro" id="IPR052593">
    <property type="entry name" value="MT-associated_AKAP9-binding"/>
</dbReference>
<keyword evidence="3" id="KW-0175">Coiled coil</keyword>
<evidence type="ECO:0000256" key="4">
    <source>
        <dbReference type="SAM" id="MobiDB-lite"/>
    </source>
</evidence>
<dbReference type="EMBL" id="PZQS01000011">
    <property type="protein sequence ID" value="PVD22004.1"/>
    <property type="molecule type" value="Genomic_DNA"/>
</dbReference>
<feature type="region of interest" description="Disordered" evidence="4">
    <location>
        <begin position="2513"/>
        <end position="2544"/>
    </location>
</feature>
<evidence type="ECO:0000256" key="2">
    <source>
        <dbReference type="ARBA" id="ARBA00022490"/>
    </source>
</evidence>
<keyword evidence="7" id="KW-1185">Reference proteome</keyword>
<feature type="compositionally biased region" description="Polar residues" evidence="4">
    <location>
        <begin position="1517"/>
        <end position="1526"/>
    </location>
</feature>
<dbReference type="STRING" id="400727.A0A2T7NLG0"/>
<feature type="domain" description="Centrosomin N-terminal motif 1" evidence="5">
    <location>
        <begin position="67"/>
        <end position="139"/>
    </location>
</feature>